<dbReference type="AlphaFoldDB" id="A0A7Z2S8B2"/>
<protein>
    <submittedName>
        <fullName evidence="2">Uncharacterized protein</fullName>
    </submittedName>
</protein>
<evidence type="ECO:0000313" key="3">
    <source>
        <dbReference type="Proteomes" id="UP000464468"/>
    </source>
</evidence>
<sequence length="62" mass="7207">MIERFVRRRNIAQYESILRSESDPGRRRTIESMLFQWREEERSAAHDGAGPAPEREGPLPPA</sequence>
<evidence type="ECO:0000313" key="2">
    <source>
        <dbReference type="EMBL" id="QHL90477.1"/>
    </source>
</evidence>
<name>A0A7Z2S8B2_9SPHN</name>
<keyword evidence="3" id="KW-1185">Reference proteome</keyword>
<organism evidence="2 3">
    <name type="scientific">Sphingomonas changnyeongensis</name>
    <dbReference type="NCBI Taxonomy" id="2698679"/>
    <lineage>
        <taxon>Bacteria</taxon>
        <taxon>Pseudomonadati</taxon>
        <taxon>Pseudomonadota</taxon>
        <taxon>Alphaproteobacteria</taxon>
        <taxon>Sphingomonadales</taxon>
        <taxon>Sphingomonadaceae</taxon>
        <taxon>Sphingomonas</taxon>
    </lineage>
</organism>
<dbReference type="EMBL" id="CP047895">
    <property type="protein sequence ID" value="QHL90477.1"/>
    <property type="molecule type" value="Genomic_DNA"/>
</dbReference>
<feature type="compositionally biased region" description="Basic and acidic residues" evidence="1">
    <location>
        <begin position="53"/>
        <end position="62"/>
    </location>
</feature>
<dbReference type="RefSeq" id="WP_160592405.1">
    <property type="nucleotide sequence ID" value="NZ_CP047895.1"/>
</dbReference>
<gene>
    <name evidence="2" type="ORF">GVO57_06050</name>
</gene>
<reference evidence="2 3" key="1">
    <citation type="submission" date="2020-01" db="EMBL/GenBank/DDBJ databases">
        <title>Sphingomonas sp. C33 whole genome sequece.</title>
        <authorList>
            <person name="Park C."/>
        </authorList>
    </citation>
    <scope>NUCLEOTIDE SEQUENCE [LARGE SCALE GENOMIC DNA]</scope>
    <source>
        <strain evidence="2 3">C33</strain>
    </source>
</reference>
<dbReference type="KEGG" id="schy:GVO57_06050"/>
<accession>A0A7Z2S8B2</accession>
<dbReference type="Proteomes" id="UP000464468">
    <property type="component" value="Chromosome"/>
</dbReference>
<feature type="region of interest" description="Disordered" evidence="1">
    <location>
        <begin position="39"/>
        <end position="62"/>
    </location>
</feature>
<evidence type="ECO:0000256" key="1">
    <source>
        <dbReference type="SAM" id="MobiDB-lite"/>
    </source>
</evidence>
<proteinExistence type="predicted"/>